<sequence>MNLMTALNPRTVNFLTSVGKGNLLPMKAEMTIPATLDWVIRQRMFQVWQLQGTGAYESETSREDLYKLYQTFGPFERSWDYKMTLYGFEWNLLYSFLLEQDQWFFVWASDVIPPYLQANVKKELATFIQDLETVCMVVDVWASRPIIGNG</sequence>
<proteinExistence type="predicted"/>
<dbReference type="EMBL" id="CP045997">
    <property type="protein sequence ID" value="QHV97976.1"/>
    <property type="molecule type" value="Genomic_DNA"/>
</dbReference>
<reference evidence="1 2" key="1">
    <citation type="submission" date="2019-11" db="EMBL/GenBank/DDBJ databases">
        <title>Spirosoma endbachense sp. nov., isolated from a natural salt meadow.</title>
        <authorList>
            <person name="Rojas J."/>
            <person name="Ambika Manirajan B."/>
            <person name="Ratering S."/>
            <person name="Suarez C."/>
            <person name="Geissler-Plaum R."/>
            <person name="Schnell S."/>
        </authorList>
    </citation>
    <scope>NUCLEOTIDE SEQUENCE [LARGE SCALE GENOMIC DNA]</scope>
    <source>
        <strain evidence="1 2">I-24</strain>
    </source>
</reference>
<evidence type="ECO:0000313" key="2">
    <source>
        <dbReference type="Proteomes" id="UP000464577"/>
    </source>
</evidence>
<accession>A0A6P1W2R0</accession>
<evidence type="ECO:0000313" key="1">
    <source>
        <dbReference type="EMBL" id="QHV97976.1"/>
    </source>
</evidence>
<keyword evidence="2" id="KW-1185">Reference proteome</keyword>
<dbReference type="AlphaFoldDB" id="A0A6P1W2R0"/>
<dbReference type="RefSeq" id="WP_162388396.1">
    <property type="nucleotide sequence ID" value="NZ_CP045997.1"/>
</dbReference>
<name>A0A6P1W2R0_9BACT</name>
<gene>
    <name evidence="1" type="ORF">GJR95_24500</name>
</gene>
<protein>
    <submittedName>
        <fullName evidence="1">Uncharacterized protein</fullName>
    </submittedName>
</protein>
<dbReference type="KEGG" id="senf:GJR95_24500"/>
<organism evidence="1 2">
    <name type="scientific">Spirosoma endbachense</name>
    <dbReference type="NCBI Taxonomy" id="2666025"/>
    <lineage>
        <taxon>Bacteria</taxon>
        <taxon>Pseudomonadati</taxon>
        <taxon>Bacteroidota</taxon>
        <taxon>Cytophagia</taxon>
        <taxon>Cytophagales</taxon>
        <taxon>Cytophagaceae</taxon>
        <taxon>Spirosoma</taxon>
    </lineage>
</organism>
<dbReference type="Proteomes" id="UP000464577">
    <property type="component" value="Chromosome"/>
</dbReference>